<geneLocation type="plasmid" evidence="1 2">
    <name>unnamed1</name>
</geneLocation>
<dbReference type="Gene3D" id="1.10.10.10">
    <property type="entry name" value="Winged helix-like DNA-binding domain superfamily/Winged helix DNA-binding domain"/>
    <property type="match status" value="1"/>
</dbReference>
<protein>
    <recommendedName>
        <fullName evidence="3">RNA polymerase sigma-70 region 4 domain-containing protein</fullName>
    </recommendedName>
</protein>
<sequence>MSFPYLLTRLGELKIEHLQLDELTTDALRRRGAMSIALLVAELGKERYPTKEGLAAIAALEGLATVCGPRDVDWLTYWAGNDHRFHHRFLTCPELEEFTPENPVCGIGKSNFGNAGAMLQRAGYATLGCLAKGLREGLPEVPGMGAKKWSELFETIVKLIRDLREGRVSAEILSARFPLAGQVPISEVEFQPTFDIGERARALHLGVLHLGSKTSTLEAHGIRTIGQAADAFQSLLSLAGIGRATVNMMETRIHLLAGAQVENGDVDWGRYCYGAGIPLLPEAGDPADGNSFVAGLSDVIAEIGQKLDDDVLKLIIDRRLSRLPHLRATLEEVGTTDGVNLTRERVRQIESRFLKWMVAALLDDDYSNFDVHFRPSFAGFWRAAADRFSGADEISNSALLDGLAEVWQVDAALLTDHLPFIITIMTGDVPSGRSLGDGVRLGKEFLNLPVTTATLPLRRLQIGKAVRTLEGHGIATLGQFVDAIRTGSISRASGSHFRAAIDHLTCLEGGIDDVTGIDWDNYLAKTGTTVLPDERTGTPQTFLQMLNPALTKLLEIGNPVGRSPIIFARRTSHPVEVRITTEGLARELNTHGPTVKRAETELLQFLNEVLIGGNLAIAGVHVREDFLSMWKEAADCFGEADGDVARFKANLASRWLVDREELDRALPTLVAVLTGYPYKRLGRYTKLQAPIAQVVVPLPSVPSDVGDVPVRIMLRGFRRQH</sequence>
<proteinExistence type="predicted"/>
<name>A0ABY8QC37_9RHOB</name>
<keyword evidence="1" id="KW-0614">Plasmid</keyword>
<evidence type="ECO:0000313" key="2">
    <source>
        <dbReference type="Proteomes" id="UP001230978"/>
    </source>
</evidence>
<organism evidence="1 2">
    <name type="scientific">Fuscovulum ytuae</name>
    <dbReference type="NCBI Taxonomy" id="3042299"/>
    <lineage>
        <taxon>Bacteria</taxon>
        <taxon>Pseudomonadati</taxon>
        <taxon>Pseudomonadota</taxon>
        <taxon>Alphaproteobacteria</taxon>
        <taxon>Rhodobacterales</taxon>
        <taxon>Paracoccaceae</taxon>
        <taxon>Fuscovulum</taxon>
    </lineage>
</organism>
<reference evidence="1 2" key="1">
    <citation type="submission" date="2023-04" db="EMBL/GenBank/DDBJ databases">
        <title>YMD61, complete Genome.</title>
        <authorList>
            <person name="Zhang J."/>
        </authorList>
    </citation>
    <scope>NUCLEOTIDE SEQUENCE [LARGE SCALE GENOMIC DNA]</scope>
    <source>
        <strain evidence="1 2">YMD61</strain>
        <plasmid evidence="1 2">unnamed1</plasmid>
    </source>
</reference>
<dbReference type="InterPro" id="IPR036388">
    <property type="entry name" value="WH-like_DNA-bd_sf"/>
</dbReference>
<dbReference type="RefSeq" id="WP_281470338.1">
    <property type="nucleotide sequence ID" value="NZ_CP124536.1"/>
</dbReference>
<gene>
    <name evidence="1" type="ORF">QF092_18835</name>
</gene>
<dbReference type="Proteomes" id="UP001230978">
    <property type="component" value="Plasmid unnamed1"/>
</dbReference>
<keyword evidence="2" id="KW-1185">Reference proteome</keyword>
<dbReference type="EMBL" id="CP124536">
    <property type="protein sequence ID" value="WGV18273.1"/>
    <property type="molecule type" value="Genomic_DNA"/>
</dbReference>
<evidence type="ECO:0008006" key="3">
    <source>
        <dbReference type="Google" id="ProtNLM"/>
    </source>
</evidence>
<accession>A0ABY8QC37</accession>
<evidence type="ECO:0000313" key="1">
    <source>
        <dbReference type="EMBL" id="WGV18273.1"/>
    </source>
</evidence>